<dbReference type="EC" id="4.2.1.96" evidence="3"/>
<evidence type="ECO:0000256" key="1">
    <source>
        <dbReference type="ARBA" id="ARBA00001554"/>
    </source>
</evidence>
<dbReference type="EMBL" id="EF084822">
    <property type="protein sequence ID" value="ABK24131.1"/>
    <property type="molecule type" value="mRNA"/>
</dbReference>
<dbReference type="Pfam" id="PF01329">
    <property type="entry name" value="Pterin_4a"/>
    <property type="match status" value="1"/>
</dbReference>
<sequence length="240" mass="26073">MQRWVNQQVSSMAVTVLSCSEILCLVNNTSSLHLIPSAASKVWGRQKANMSLIRLSSGKKSKVGVKLKLVVRAAGGDFLGDFGARDPFPAEIESKFGEKVLGNPGTDHKILIPSGLALSLANKPCTPIPSGQPPMSRQEATTLLRKVVGWRIVEDDDGLRLQCLWKVKNFTAGIELMKRIAAVAEAAGHHPDLHLEAGNSVRARIWTHSIGGLSLNDFILAAKMDQINISDLIPRKRAWA</sequence>
<dbReference type="Gene3D" id="3.30.1360.20">
    <property type="entry name" value="Transcriptional coactivator/pterin dehydratase"/>
    <property type="match status" value="1"/>
</dbReference>
<dbReference type="OMA" id="NGNTEHK"/>
<organism evidence="5">
    <name type="scientific">Picea sitchensis</name>
    <name type="common">Sitka spruce</name>
    <name type="synonym">Pinus sitchensis</name>
    <dbReference type="NCBI Taxonomy" id="3332"/>
    <lineage>
        <taxon>Eukaryota</taxon>
        <taxon>Viridiplantae</taxon>
        <taxon>Streptophyta</taxon>
        <taxon>Embryophyta</taxon>
        <taxon>Tracheophyta</taxon>
        <taxon>Spermatophyta</taxon>
        <taxon>Pinopsida</taxon>
        <taxon>Pinidae</taxon>
        <taxon>Conifers I</taxon>
        <taxon>Pinales</taxon>
        <taxon>Pinaceae</taxon>
        <taxon>Picea</taxon>
    </lineage>
</organism>
<accession>A9NU20</accession>
<evidence type="ECO:0000313" key="5">
    <source>
        <dbReference type="EMBL" id="ABK24131.1"/>
    </source>
</evidence>
<dbReference type="PANTHER" id="PTHR12599">
    <property type="entry name" value="PTERIN-4-ALPHA-CARBINOLAMINE DEHYDRATASE"/>
    <property type="match status" value="1"/>
</dbReference>
<dbReference type="GO" id="GO:0008124">
    <property type="term" value="F:4-alpha-hydroxytetrahydrobiopterin dehydratase activity"/>
    <property type="evidence" value="ECO:0007669"/>
    <property type="project" value="UniProtKB-EC"/>
</dbReference>
<reference evidence="5" key="1">
    <citation type="journal article" date="2008" name="BMC Genomics">
        <title>A conifer genomics resource of 200,000 spruce (Picea spp.) ESTs and 6,464 high-quality, sequence-finished full-length cDNAs for Sitka spruce (Picea sitchensis).</title>
        <authorList>
            <person name="Ralph S.G."/>
            <person name="Chun H.J."/>
            <person name="Kolosova N."/>
            <person name="Cooper D."/>
            <person name="Oddy C."/>
            <person name="Ritland C.E."/>
            <person name="Kirkpatrick R."/>
            <person name="Moore R."/>
            <person name="Barber S."/>
            <person name="Holt R.A."/>
            <person name="Jones S.J."/>
            <person name="Marra M.A."/>
            <person name="Douglas C.J."/>
            <person name="Ritland K."/>
            <person name="Bohlmann J."/>
        </authorList>
    </citation>
    <scope>NUCLEOTIDE SEQUENCE</scope>
    <source>
        <tissue evidence="5">Bark</tissue>
    </source>
</reference>
<comment type="catalytic activity">
    <reaction evidence="1">
        <text>(4aS,6R)-4a-hydroxy-L-erythro-5,6,7,8-tetrahydrobiopterin = (6R)-L-erythro-6,7-dihydrobiopterin + H2O</text>
        <dbReference type="Rhea" id="RHEA:11920"/>
        <dbReference type="ChEBI" id="CHEBI:15377"/>
        <dbReference type="ChEBI" id="CHEBI:15642"/>
        <dbReference type="ChEBI" id="CHEBI:43120"/>
        <dbReference type="EC" id="4.2.1.96"/>
    </reaction>
</comment>
<dbReference type="AlphaFoldDB" id="A9NU20"/>
<dbReference type="GO" id="GO:0009536">
    <property type="term" value="C:plastid"/>
    <property type="evidence" value="ECO:0007669"/>
    <property type="project" value="TreeGrafter"/>
</dbReference>
<keyword evidence="4" id="KW-0456">Lyase</keyword>
<name>A9NU20_PICSI</name>
<dbReference type="InterPro" id="IPR036428">
    <property type="entry name" value="PCD_sf"/>
</dbReference>
<dbReference type="PROSITE" id="PS51257">
    <property type="entry name" value="PROKAR_LIPOPROTEIN"/>
    <property type="match status" value="1"/>
</dbReference>
<evidence type="ECO:0000256" key="3">
    <source>
        <dbReference type="ARBA" id="ARBA00013252"/>
    </source>
</evidence>
<dbReference type="GO" id="GO:0006729">
    <property type="term" value="P:tetrahydrobiopterin biosynthetic process"/>
    <property type="evidence" value="ECO:0007669"/>
    <property type="project" value="InterPro"/>
</dbReference>
<dbReference type="PANTHER" id="PTHR12599:SF8">
    <property type="entry name" value="PTERIN-4-ALPHA-CARBINOLAMINE DEHYDRATASE, CHLOROPLASTIC-RELATED"/>
    <property type="match status" value="1"/>
</dbReference>
<dbReference type="CDD" id="cd00913">
    <property type="entry name" value="PCD_DCoH_subfamily_a"/>
    <property type="match status" value="1"/>
</dbReference>
<protein>
    <recommendedName>
        <fullName evidence="3">4a-hydroxytetrahydrobiopterin dehydratase</fullName>
        <ecNumber evidence="3">4.2.1.96</ecNumber>
    </recommendedName>
</protein>
<proteinExistence type="evidence at transcript level"/>
<evidence type="ECO:0000256" key="4">
    <source>
        <dbReference type="ARBA" id="ARBA00023239"/>
    </source>
</evidence>
<evidence type="ECO:0000256" key="2">
    <source>
        <dbReference type="ARBA" id="ARBA00006472"/>
    </source>
</evidence>
<dbReference type="InterPro" id="IPR001533">
    <property type="entry name" value="Pterin_deHydtase"/>
</dbReference>
<dbReference type="SUPFAM" id="SSF55248">
    <property type="entry name" value="PCD-like"/>
    <property type="match status" value="1"/>
</dbReference>
<comment type="similarity">
    <text evidence="2">Belongs to the pterin-4-alpha-carbinolamine dehydratase family.</text>
</comment>